<protein>
    <recommendedName>
        <fullName evidence="10">Zinc finger C2H2 LYAR-type domain-containing protein</fullName>
    </recommendedName>
</protein>
<dbReference type="SUPFAM" id="SSF57667">
    <property type="entry name" value="beta-beta-alpha zinc fingers"/>
    <property type="match status" value="2"/>
</dbReference>
<feature type="region of interest" description="Disordered" evidence="9">
    <location>
        <begin position="165"/>
        <end position="227"/>
    </location>
</feature>
<evidence type="ECO:0000256" key="7">
    <source>
        <dbReference type="ARBA" id="ARBA00023242"/>
    </source>
</evidence>
<dbReference type="GO" id="GO:0008270">
    <property type="term" value="F:zinc ion binding"/>
    <property type="evidence" value="ECO:0007669"/>
    <property type="project" value="UniProtKB-KW"/>
</dbReference>
<keyword evidence="2" id="KW-0479">Metal-binding</keyword>
<evidence type="ECO:0000256" key="2">
    <source>
        <dbReference type="ARBA" id="ARBA00022723"/>
    </source>
</evidence>
<keyword evidence="3" id="KW-0677">Repeat</keyword>
<dbReference type="PANTHER" id="PTHR13100:SF10">
    <property type="entry name" value="CELL GROWTH-REGULATING NUCLEOLAR PROTEIN"/>
    <property type="match status" value="1"/>
</dbReference>
<keyword evidence="7" id="KW-0539">Nucleus</keyword>
<dbReference type="PANTHER" id="PTHR13100">
    <property type="entry name" value="CELL GROWTH-REGULATING NUCLEOLAR PROTEIN LYAR"/>
    <property type="match status" value="1"/>
</dbReference>
<feature type="compositionally biased region" description="Basic residues" evidence="9">
    <location>
        <begin position="214"/>
        <end position="227"/>
    </location>
</feature>
<dbReference type="InterPro" id="IPR014898">
    <property type="entry name" value="Znf_C2H2_LYAR"/>
</dbReference>
<accession>A0A7S3HA97</accession>
<dbReference type="PROSITE" id="PS51804">
    <property type="entry name" value="ZF_C2HC_LYAR"/>
    <property type="match status" value="1"/>
</dbReference>
<evidence type="ECO:0000256" key="8">
    <source>
        <dbReference type="PROSITE-ProRule" id="PRU01145"/>
    </source>
</evidence>
<dbReference type="EMBL" id="HBIC01035969">
    <property type="protein sequence ID" value="CAE0289570.1"/>
    <property type="molecule type" value="Transcribed_RNA"/>
</dbReference>
<name>A0A7S3HA97_9STRA</name>
<evidence type="ECO:0000256" key="6">
    <source>
        <dbReference type="ARBA" id="ARBA00023054"/>
    </source>
</evidence>
<dbReference type="Gene3D" id="3.30.1490.490">
    <property type="match status" value="1"/>
</dbReference>
<dbReference type="Gene3D" id="1.10.10.2100">
    <property type="match status" value="1"/>
</dbReference>
<dbReference type="AlphaFoldDB" id="A0A7S3HA97"/>
<dbReference type="GO" id="GO:0000122">
    <property type="term" value="P:negative regulation of transcription by RNA polymerase II"/>
    <property type="evidence" value="ECO:0007669"/>
    <property type="project" value="TreeGrafter"/>
</dbReference>
<feature type="compositionally biased region" description="Low complexity" evidence="9">
    <location>
        <begin position="194"/>
        <end position="203"/>
    </location>
</feature>
<organism evidence="11">
    <name type="scientific">Spumella elongata</name>
    <dbReference type="NCBI Taxonomy" id="89044"/>
    <lineage>
        <taxon>Eukaryota</taxon>
        <taxon>Sar</taxon>
        <taxon>Stramenopiles</taxon>
        <taxon>Ochrophyta</taxon>
        <taxon>Chrysophyceae</taxon>
        <taxon>Chromulinales</taxon>
        <taxon>Chromulinaceae</taxon>
        <taxon>Spumella</taxon>
    </lineage>
</organism>
<evidence type="ECO:0000256" key="3">
    <source>
        <dbReference type="ARBA" id="ARBA00022737"/>
    </source>
</evidence>
<gene>
    <name evidence="11" type="ORF">SELO1098_LOCUS18413</name>
</gene>
<dbReference type="Pfam" id="PF08790">
    <property type="entry name" value="zf-LYAR"/>
    <property type="match status" value="1"/>
</dbReference>
<keyword evidence="6" id="KW-0175">Coiled coil</keyword>
<evidence type="ECO:0000256" key="5">
    <source>
        <dbReference type="ARBA" id="ARBA00022833"/>
    </source>
</evidence>
<dbReference type="GO" id="GO:0006364">
    <property type="term" value="P:rRNA processing"/>
    <property type="evidence" value="ECO:0007669"/>
    <property type="project" value="TreeGrafter"/>
</dbReference>
<evidence type="ECO:0000313" key="11">
    <source>
        <dbReference type="EMBL" id="CAE0289570.1"/>
    </source>
</evidence>
<feature type="domain" description="Zinc finger C2H2 LYAR-type" evidence="10">
    <location>
        <begin position="31"/>
        <end position="58"/>
    </location>
</feature>
<reference evidence="11" key="1">
    <citation type="submission" date="2021-01" db="EMBL/GenBank/DDBJ databases">
        <authorList>
            <person name="Corre E."/>
            <person name="Pelletier E."/>
            <person name="Niang G."/>
            <person name="Scheremetjew M."/>
            <person name="Finn R."/>
            <person name="Kale V."/>
            <person name="Holt S."/>
            <person name="Cochrane G."/>
            <person name="Meng A."/>
            <person name="Brown T."/>
            <person name="Cohen L."/>
        </authorList>
    </citation>
    <scope>NUCLEOTIDE SEQUENCE</scope>
    <source>
        <strain evidence="11">CCAP 955/1</strain>
    </source>
</reference>
<dbReference type="InterPro" id="IPR039999">
    <property type="entry name" value="LYAR"/>
</dbReference>
<evidence type="ECO:0000256" key="4">
    <source>
        <dbReference type="ARBA" id="ARBA00022771"/>
    </source>
</evidence>
<comment type="subcellular location">
    <subcellularLocation>
        <location evidence="1">Nucleus</location>
    </subcellularLocation>
</comment>
<sequence>MVFFVCEGCNETVKKNQVDKHASRCRSCHAVTCVDCSVTFYGNDYAEHITCVSEAEKYEKTLYKAKAVKLNPQYAWNAQIETATSKAETAPAIVRPYLQRLGELNNVPRNKKKFINFAKNSLRLYSDNVLEALWNYLDTYRVLPATKEAPQKAEPVVEAVVEPIVESEAADEETEKDKKKKAKKDKRKREAEEASAAAEVEVAASEEKEEKSEKKQKKSKKSKKESE</sequence>
<keyword evidence="5" id="KW-0862">Zinc</keyword>
<evidence type="ECO:0000259" key="10">
    <source>
        <dbReference type="Pfam" id="PF08790"/>
    </source>
</evidence>
<proteinExistence type="predicted"/>
<dbReference type="FunFam" id="1.10.10.2100:FF:000002">
    <property type="entry name" value="cell growth-regulating nucleolar protein-like"/>
    <property type="match status" value="1"/>
</dbReference>
<dbReference type="InterPro" id="IPR036236">
    <property type="entry name" value="Znf_C2H2_sf"/>
</dbReference>
<evidence type="ECO:0000256" key="1">
    <source>
        <dbReference type="ARBA" id="ARBA00004123"/>
    </source>
</evidence>
<keyword evidence="4 8" id="KW-0863">Zinc-finger</keyword>
<dbReference type="FunFam" id="3.30.1490.490:FF:000001">
    <property type="entry name" value="cell growth-regulating nucleolar protein-like"/>
    <property type="match status" value="1"/>
</dbReference>
<feature type="compositionally biased region" description="Basic residues" evidence="9">
    <location>
        <begin position="178"/>
        <end position="187"/>
    </location>
</feature>
<dbReference type="GO" id="GO:0005730">
    <property type="term" value="C:nucleolus"/>
    <property type="evidence" value="ECO:0007669"/>
    <property type="project" value="TreeGrafter"/>
</dbReference>
<evidence type="ECO:0000256" key="9">
    <source>
        <dbReference type="SAM" id="MobiDB-lite"/>
    </source>
</evidence>
<dbReference type="GO" id="GO:0003677">
    <property type="term" value="F:DNA binding"/>
    <property type="evidence" value="ECO:0007669"/>
    <property type="project" value="InterPro"/>
</dbReference>